<feature type="transmembrane region" description="Helical" evidence="8">
    <location>
        <begin position="46"/>
        <end position="63"/>
    </location>
</feature>
<dbReference type="GO" id="GO:0042158">
    <property type="term" value="P:lipoprotein biosynthetic process"/>
    <property type="evidence" value="ECO:0007669"/>
    <property type="project" value="UniProtKB-UniRule"/>
</dbReference>
<dbReference type="InterPro" id="IPR004563">
    <property type="entry name" value="Apolipo_AcylTrfase"/>
</dbReference>
<dbReference type="EMBL" id="CP024785">
    <property type="protein sequence ID" value="AUB39381.1"/>
    <property type="molecule type" value="Genomic_DNA"/>
</dbReference>
<organism evidence="10 11">
    <name type="scientific">Nostoc flagelliforme CCNUN1</name>
    <dbReference type="NCBI Taxonomy" id="2038116"/>
    <lineage>
        <taxon>Bacteria</taxon>
        <taxon>Bacillati</taxon>
        <taxon>Cyanobacteriota</taxon>
        <taxon>Cyanophyceae</taxon>
        <taxon>Nostocales</taxon>
        <taxon>Nostocaceae</taxon>
        <taxon>Nostoc</taxon>
    </lineage>
</organism>
<feature type="transmembrane region" description="Helical" evidence="8">
    <location>
        <begin position="252"/>
        <end position="271"/>
    </location>
</feature>
<keyword evidence="7 8" id="KW-0012">Acyltransferase</keyword>
<keyword evidence="6 8" id="KW-0472">Membrane</keyword>
<feature type="domain" description="CN hydrolase" evidence="9">
    <location>
        <begin position="283"/>
        <end position="530"/>
    </location>
</feature>
<dbReference type="Gene3D" id="3.60.110.10">
    <property type="entry name" value="Carbon-nitrogen hydrolase"/>
    <property type="match status" value="1"/>
</dbReference>
<dbReference type="RefSeq" id="WP_100900413.1">
    <property type="nucleotide sequence ID" value="NZ_CAWNNC010000001.1"/>
</dbReference>
<dbReference type="GO" id="GO:0016410">
    <property type="term" value="F:N-acyltransferase activity"/>
    <property type="evidence" value="ECO:0007669"/>
    <property type="project" value="UniProtKB-UniRule"/>
</dbReference>
<evidence type="ECO:0000256" key="8">
    <source>
        <dbReference type="HAMAP-Rule" id="MF_01148"/>
    </source>
</evidence>
<dbReference type="SUPFAM" id="SSF56317">
    <property type="entry name" value="Carbon-nitrogen hydrolase"/>
    <property type="match status" value="1"/>
</dbReference>
<evidence type="ECO:0000256" key="7">
    <source>
        <dbReference type="ARBA" id="ARBA00023315"/>
    </source>
</evidence>
<protein>
    <recommendedName>
        <fullName evidence="8">Apolipoprotein N-acyltransferase</fullName>
        <shortName evidence="8">ALP N-acyltransferase</shortName>
        <ecNumber evidence="8">2.3.1.269</ecNumber>
    </recommendedName>
</protein>
<feature type="transmembrane region" description="Helical" evidence="8">
    <location>
        <begin position="21"/>
        <end position="40"/>
    </location>
</feature>
<evidence type="ECO:0000256" key="5">
    <source>
        <dbReference type="ARBA" id="ARBA00022989"/>
    </source>
</evidence>
<dbReference type="InterPro" id="IPR045378">
    <property type="entry name" value="LNT_N"/>
</dbReference>
<dbReference type="OrthoDB" id="9804277at2"/>
<comment type="catalytic activity">
    <reaction evidence="8">
        <text>N-terminal S-1,2-diacyl-sn-glyceryl-L-cysteinyl-[lipoprotein] + a glycerophospholipid = N-acyl-S-1,2-diacyl-sn-glyceryl-L-cysteinyl-[lipoprotein] + a 2-acyl-sn-glycero-3-phospholipid + H(+)</text>
        <dbReference type="Rhea" id="RHEA:48228"/>
        <dbReference type="Rhea" id="RHEA-COMP:14681"/>
        <dbReference type="Rhea" id="RHEA-COMP:14684"/>
        <dbReference type="ChEBI" id="CHEBI:15378"/>
        <dbReference type="ChEBI" id="CHEBI:136912"/>
        <dbReference type="ChEBI" id="CHEBI:140656"/>
        <dbReference type="ChEBI" id="CHEBI:140657"/>
        <dbReference type="ChEBI" id="CHEBI:140660"/>
        <dbReference type="EC" id="2.3.1.269"/>
    </reaction>
</comment>
<dbReference type="CDD" id="cd07571">
    <property type="entry name" value="ALP_N-acyl_transferase"/>
    <property type="match status" value="1"/>
</dbReference>
<dbReference type="GO" id="GO:0005886">
    <property type="term" value="C:plasma membrane"/>
    <property type="evidence" value="ECO:0007669"/>
    <property type="project" value="UniProtKB-SubCell"/>
</dbReference>
<keyword evidence="10" id="KW-0449">Lipoprotein</keyword>
<dbReference type="EC" id="2.3.1.269" evidence="8"/>
<dbReference type="NCBIfam" id="TIGR00546">
    <property type="entry name" value="lnt"/>
    <property type="match status" value="1"/>
</dbReference>
<keyword evidence="5 8" id="KW-1133">Transmembrane helix</keyword>
<evidence type="ECO:0000313" key="10">
    <source>
        <dbReference type="EMBL" id="AUB39381.1"/>
    </source>
</evidence>
<dbReference type="HAMAP" id="MF_01148">
    <property type="entry name" value="Lnt"/>
    <property type="match status" value="1"/>
</dbReference>
<gene>
    <name evidence="8" type="primary">lnt</name>
    <name evidence="10" type="ORF">COO91_05374</name>
</gene>
<keyword evidence="4 8" id="KW-0812">Transmembrane</keyword>
<dbReference type="PANTHER" id="PTHR38686:SF1">
    <property type="entry name" value="APOLIPOPROTEIN N-ACYLTRANSFERASE"/>
    <property type="match status" value="1"/>
</dbReference>
<keyword evidence="2 8" id="KW-1003">Cell membrane</keyword>
<dbReference type="Proteomes" id="UP000232003">
    <property type="component" value="Chromosome"/>
</dbReference>
<reference evidence="10 11" key="1">
    <citation type="submission" date="2017-11" db="EMBL/GenBank/DDBJ databases">
        <title>Complete genome of a free-living desiccation-tolerant cyanobacterium and its photosynthetic adaptation to extreme terrestrial habitat.</title>
        <authorList>
            <person name="Shang J."/>
        </authorList>
    </citation>
    <scope>NUCLEOTIDE SEQUENCE [LARGE SCALE GENOMIC DNA]</scope>
    <source>
        <strain evidence="10 11">CCNUN1</strain>
    </source>
</reference>
<dbReference type="Pfam" id="PF00795">
    <property type="entry name" value="CN_hydrolase"/>
    <property type="match status" value="1"/>
</dbReference>
<comment type="subcellular location">
    <subcellularLocation>
        <location evidence="1 8">Cell membrane</location>
        <topology evidence="1 8">Multi-pass membrane protein</topology>
    </subcellularLocation>
</comment>
<feature type="transmembrane region" description="Helical" evidence="8">
    <location>
        <begin position="153"/>
        <end position="174"/>
    </location>
</feature>
<evidence type="ECO:0000256" key="3">
    <source>
        <dbReference type="ARBA" id="ARBA00022679"/>
    </source>
</evidence>
<name>A0A2K8SV88_9NOSO</name>
<comment type="function">
    <text evidence="8">Catalyzes the phospholipid dependent N-acylation of the N-terminal cysteine of apolipoprotein, the last step in lipoprotein maturation.</text>
</comment>
<dbReference type="InterPro" id="IPR036526">
    <property type="entry name" value="C-N_Hydrolase_sf"/>
</dbReference>
<accession>A0A2K8SV88</accession>
<feature type="transmembrane region" description="Helical" evidence="8">
    <location>
        <begin position="84"/>
        <end position="104"/>
    </location>
</feature>
<dbReference type="Pfam" id="PF20154">
    <property type="entry name" value="LNT_N"/>
    <property type="match status" value="1"/>
</dbReference>
<sequence length="562" mass="61559">MQKKQSKKQGEQGKQGRQGERFISLLPCLIALASGIFMGLTVAPVGAWLLAWIAIVPLWVLVVTSAKRKNQSPPAPSSPSTPPALFWGIGYHGVALSWITGIHPMTWLGVPWLPSLLITLFCWGFISLLGGVFVSIWAAVMVRLNGHKPWLRILIGTAVWCGLESLWSAGPLWWSSLAYTQSPHNLVIVHLGQLSGPNTVTAAIAAVNGLIAEAYINRQDTKISSVSRQLLQVGEPAQRTGFSAPLRFVNKYLVIATGLLITLHLIGFILYSRPIAQLPEAALKVGIVQGNIPNRLLRSSEGFRRAQENYTNGYLTLADQGVDAVLTPEGALPIFQRNLLGTALVAAVKEKGVVAWIGAFGERGDSYTISLFTFNSQGEIVSRYDKSKLVPLGEYIPFEGILGGIVQRLSPLEAHQVPGSANQIFDTPFGRAIASICYESAFPEQFRRQAAAGGQFIVSSSNDAHYTASMPFQHHAQDIMRAIETDRWSARATNTGYSGFIDPHGRTLWISGYNTYETHAETIYRRQTQTLYVRWGDWLTPLLLISSGGAWLLIQLGHIEPI</sequence>
<evidence type="ECO:0000313" key="11">
    <source>
        <dbReference type="Proteomes" id="UP000232003"/>
    </source>
</evidence>
<comment type="pathway">
    <text evidence="8">Protein modification; lipoprotein biosynthesis (N-acyl transfer).</text>
</comment>
<evidence type="ECO:0000259" key="9">
    <source>
        <dbReference type="PROSITE" id="PS50263"/>
    </source>
</evidence>
<keyword evidence="11" id="KW-1185">Reference proteome</keyword>
<feature type="transmembrane region" description="Helical" evidence="8">
    <location>
        <begin position="116"/>
        <end position="141"/>
    </location>
</feature>
<evidence type="ECO:0000256" key="1">
    <source>
        <dbReference type="ARBA" id="ARBA00004651"/>
    </source>
</evidence>
<evidence type="ECO:0000256" key="6">
    <source>
        <dbReference type="ARBA" id="ARBA00023136"/>
    </source>
</evidence>
<proteinExistence type="inferred from homology"/>
<dbReference type="InterPro" id="IPR003010">
    <property type="entry name" value="C-N_Hydrolase"/>
</dbReference>
<comment type="similarity">
    <text evidence="8">Belongs to the CN hydrolase family. Apolipoprotein N-acyltransferase subfamily.</text>
</comment>
<dbReference type="PROSITE" id="PS50263">
    <property type="entry name" value="CN_HYDROLASE"/>
    <property type="match status" value="1"/>
</dbReference>
<dbReference type="AlphaFoldDB" id="A0A2K8SV88"/>
<evidence type="ECO:0000256" key="4">
    <source>
        <dbReference type="ARBA" id="ARBA00022692"/>
    </source>
</evidence>
<keyword evidence="3 8" id="KW-0808">Transferase</keyword>
<evidence type="ECO:0000256" key="2">
    <source>
        <dbReference type="ARBA" id="ARBA00022475"/>
    </source>
</evidence>
<dbReference type="KEGG" id="nfl:COO91_05374"/>
<dbReference type="PANTHER" id="PTHR38686">
    <property type="entry name" value="APOLIPOPROTEIN N-ACYLTRANSFERASE"/>
    <property type="match status" value="1"/>
</dbReference>
<dbReference type="UniPathway" id="UPA00666"/>